<evidence type="ECO:0000256" key="1">
    <source>
        <dbReference type="ARBA" id="ARBA00007381"/>
    </source>
</evidence>
<reference evidence="5 6" key="1">
    <citation type="submission" date="2024-04" db="EMBL/GenBank/DDBJ databases">
        <authorList>
            <person name="Waldvogel A.-M."/>
            <person name="Schoenle A."/>
        </authorList>
    </citation>
    <scope>NUCLEOTIDE SEQUENCE [LARGE SCALE GENOMIC DNA]</scope>
</reference>
<dbReference type="FunFam" id="3.30.420.40:FF:000545">
    <property type="entry name" value="Endoplasmic reticulum chaperone BiP"/>
    <property type="match status" value="1"/>
</dbReference>
<dbReference type="InterPro" id="IPR043129">
    <property type="entry name" value="ATPase_NBD"/>
</dbReference>
<keyword evidence="3 4" id="KW-0067">ATP-binding</keyword>
<dbReference type="Gene3D" id="3.30.30.30">
    <property type="match status" value="1"/>
</dbReference>
<organism evidence="5 6">
    <name type="scientific">Knipowitschia caucasica</name>
    <name type="common">Caucasian dwarf goby</name>
    <name type="synonym">Pomatoschistus caucasicus</name>
    <dbReference type="NCBI Taxonomy" id="637954"/>
    <lineage>
        <taxon>Eukaryota</taxon>
        <taxon>Metazoa</taxon>
        <taxon>Chordata</taxon>
        <taxon>Craniata</taxon>
        <taxon>Vertebrata</taxon>
        <taxon>Euteleostomi</taxon>
        <taxon>Actinopterygii</taxon>
        <taxon>Neopterygii</taxon>
        <taxon>Teleostei</taxon>
        <taxon>Neoteleostei</taxon>
        <taxon>Acanthomorphata</taxon>
        <taxon>Gobiaria</taxon>
        <taxon>Gobiiformes</taxon>
        <taxon>Gobioidei</taxon>
        <taxon>Gobiidae</taxon>
        <taxon>Gobiinae</taxon>
        <taxon>Knipowitschia</taxon>
    </lineage>
</organism>
<evidence type="ECO:0008006" key="7">
    <source>
        <dbReference type="Google" id="ProtNLM"/>
    </source>
</evidence>
<dbReference type="AlphaFoldDB" id="A0AAV2MLU1"/>
<evidence type="ECO:0000256" key="2">
    <source>
        <dbReference type="ARBA" id="ARBA00022741"/>
    </source>
</evidence>
<dbReference type="Gene3D" id="3.90.640.10">
    <property type="entry name" value="Actin, Chain A, domain 4"/>
    <property type="match status" value="1"/>
</dbReference>
<dbReference type="Proteomes" id="UP001497482">
    <property type="component" value="Chromosome 8"/>
</dbReference>
<evidence type="ECO:0000256" key="4">
    <source>
        <dbReference type="RuleBase" id="RU003322"/>
    </source>
</evidence>
<dbReference type="FunFam" id="3.30.30.30:FF:000005">
    <property type="entry name" value="Heat shock protein ssb1"/>
    <property type="match status" value="1"/>
</dbReference>
<evidence type="ECO:0000313" key="6">
    <source>
        <dbReference type="Proteomes" id="UP001497482"/>
    </source>
</evidence>
<dbReference type="GO" id="GO:0005524">
    <property type="term" value="F:ATP binding"/>
    <property type="evidence" value="ECO:0007669"/>
    <property type="project" value="UniProtKB-KW"/>
</dbReference>
<keyword evidence="2 4" id="KW-0547">Nucleotide-binding</keyword>
<comment type="similarity">
    <text evidence="1 4">Belongs to the heat shock protein 70 family.</text>
</comment>
<protein>
    <recommendedName>
        <fullName evidence="7">Heat shock protein 70</fullName>
    </recommendedName>
</protein>
<gene>
    <name evidence="5" type="ORF">KC01_LOCUS40375</name>
</gene>
<dbReference type="Gene3D" id="3.30.420.40">
    <property type="match status" value="2"/>
</dbReference>
<proteinExistence type="inferred from homology"/>
<sequence length="746" mass="81635">MPGSSEGKNVIRKASRGKTSQNDGFLEIHVEVSRFATSSRAALGLVHLCALGEHKKPRCEPLAPKDKKRRGEHFTPKDKNQAVMLDLPEPLTNLYKKQARDLNLAELQDRAEALFEDITVTKEQSDIVEEKTRAQSKSKICPIVSPVRLPDGDKKMSVNQAVGINLVTNYSCVGVFHQDKVEIIDRLLGRRFEDTTVQAGMKDWPFKVVKDEGKPKIRVEYKGEGKSFSPQEIFCMVLMKMKKGAEDYLAHSVSNAVIAVPVYFNDSQTQATKDAAEMAGLNVLRIINEPTAAAVAYGLDKGPSGERNILVCDMGSSTFNVSILTLRNGLFEVKATTEDTHLGGEDFNSCMVKHFVKEIKRKHRTDISLNKRALKKLHKACETVKRTLSFSCQASIEIDSLFGEPDFCTSISRACFEELCSDLFRGTLESVEKALRDAKIDKESIDDVVLVGGSTKIFRVQKLLQDFFNGLKLNKSIDPVEVVAYGAAVMATSLTGGTSKKVQDLLIKEFLQKIETEKSDEPKESVTLTVKDKDLLQPLTTTSDHKGAQCCRYIIIVPGSSEGKNVIRKARRGKTSAPPSCSDPSPLAPPSCSDPSPLAHPSCPVPWPLPPALCPGPSLLLCALCPGPSLLPCALAPPSCPVPWPLPPALTPPPWLLPPGRGCSSLQPSLWAQIHLLTPAPELKILCGPWSLAPSPWSLAPDPWLLTPGPWSLAPDPWPLAPDPWSLAPGPWLLTPDPWPLAPHRL</sequence>
<dbReference type="SUPFAM" id="SSF53067">
    <property type="entry name" value="Actin-like ATPase domain"/>
    <property type="match status" value="2"/>
</dbReference>
<dbReference type="FunFam" id="3.90.640.10:FF:000002">
    <property type="entry name" value="Heat shock 70 kDa"/>
    <property type="match status" value="1"/>
</dbReference>
<dbReference type="InterPro" id="IPR013126">
    <property type="entry name" value="Hsp_70_fam"/>
</dbReference>
<dbReference type="Pfam" id="PF00012">
    <property type="entry name" value="HSP70"/>
    <property type="match status" value="1"/>
</dbReference>
<dbReference type="EMBL" id="OZ035830">
    <property type="protein sequence ID" value="CAL1614319.1"/>
    <property type="molecule type" value="Genomic_DNA"/>
</dbReference>
<name>A0AAV2MLU1_KNICA</name>
<dbReference type="PANTHER" id="PTHR19375">
    <property type="entry name" value="HEAT SHOCK PROTEIN 70KDA"/>
    <property type="match status" value="1"/>
</dbReference>
<accession>A0AAV2MLU1</accession>
<keyword evidence="6" id="KW-1185">Reference proteome</keyword>
<dbReference type="PRINTS" id="PR00301">
    <property type="entry name" value="HEATSHOCK70"/>
</dbReference>
<evidence type="ECO:0000313" key="5">
    <source>
        <dbReference type="EMBL" id="CAL1614319.1"/>
    </source>
</evidence>
<evidence type="ECO:0000256" key="3">
    <source>
        <dbReference type="ARBA" id="ARBA00022840"/>
    </source>
</evidence>
<dbReference type="GO" id="GO:0140662">
    <property type="term" value="F:ATP-dependent protein folding chaperone"/>
    <property type="evidence" value="ECO:0007669"/>
    <property type="project" value="InterPro"/>
</dbReference>